<accession>A0ABP4PM30</accession>
<reference evidence="3" key="1">
    <citation type="journal article" date="2019" name="Int. J. Syst. Evol. Microbiol.">
        <title>The Global Catalogue of Microorganisms (GCM) 10K type strain sequencing project: providing services to taxonomists for standard genome sequencing and annotation.</title>
        <authorList>
            <consortium name="The Broad Institute Genomics Platform"/>
            <consortium name="The Broad Institute Genome Sequencing Center for Infectious Disease"/>
            <person name="Wu L."/>
            <person name="Ma J."/>
        </authorList>
    </citation>
    <scope>NUCLEOTIDE SEQUENCE [LARGE SCALE GENOMIC DNA]</scope>
    <source>
        <strain evidence="3">JCM 14969</strain>
    </source>
</reference>
<dbReference type="RefSeq" id="WP_344216634.1">
    <property type="nucleotide sequence ID" value="NZ_BAAAOS010000028.1"/>
</dbReference>
<dbReference type="InterPro" id="IPR000182">
    <property type="entry name" value="GNAT_dom"/>
</dbReference>
<evidence type="ECO:0000259" key="1">
    <source>
        <dbReference type="PROSITE" id="PS51186"/>
    </source>
</evidence>
<evidence type="ECO:0000313" key="2">
    <source>
        <dbReference type="EMBL" id="GAA1585003.1"/>
    </source>
</evidence>
<protein>
    <recommendedName>
        <fullName evidence="1">N-acetyltransferase domain-containing protein</fullName>
    </recommendedName>
</protein>
<name>A0ABP4PM30_9ACTN</name>
<dbReference type="SUPFAM" id="SSF55729">
    <property type="entry name" value="Acyl-CoA N-acyltransferases (Nat)"/>
    <property type="match status" value="1"/>
</dbReference>
<evidence type="ECO:0000313" key="3">
    <source>
        <dbReference type="Proteomes" id="UP001500393"/>
    </source>
</evidence>
<sequence length="85" mass="9381">MWGVDPADGSFWIGGLLIDRRHQRRGYGRAVVAELLERAVSDGHRAAALSYDPGNTVARSFYASMGFVETGELDDGETVARRQLR</sequence>
<comment type="caution">
    <text evidence="2">The sequence shown here is derived from an EMBL/GenBank/DDBJ whole genome shotgun (WGS) entry which is preliminary data.</text>
</comment>
<keyword evidence="3" id="KW-1185">Reference proteome</keyword>
<organism evidence="2 3">
    <name type="scientific">Kribbella sancticallisti</name>
    <dbReference type="NCBI Taxonomy" id="460087"/>
    <lineage>
        <taxon>Bacteria</taxon>
        <taxon>Bacillati</taxon>
        <taxon>Actinomycetota</taxon>
        <taxon>Actinomycetes</taxon>
        <taxon>Propionibacteriales</taxon>
        <taxon>Kribbellaceae</taxon>
        <taxon>Kribbella</taxon>
    </lineage>
</organism>
<dbReference type="Pfam" id="PF00583">
    <property type="entry name" value="Acetyltransf_1"/>
    <property type="match status" value="1"/>
</dbReference>
<dbReference type="PROSITE" id="PS51186">
    <property type="entry name" value="GNAT"/>
    <property type="match status" value="1"/>
</dbReference>
<dbReference type="EMBL" id="BAAAOS010000028">
    <property type="protein sequence ID" value="GAA1585003.1"/>
    <property type="molecule type" value="Genomic_DNA"/>
</dbReference>
<proteinExistence type="predicted"/>
<feature type="domain" description="N-acetyltransferase" evidence="1">
    <location>
        <begin position="1"/>
        <end position="85"/>
    </location>
</feature>
<gene>
    <name evidence="2" type="ORF">GCM10009789_43340</name>
</gene>
<dbReference type="Gene3D" id="3.40.630.30">
    <property type="match status" value="1"/>
</dbReference>
<dbReference type="InterPro" id="IPR016181">
    <property type="entry name" value="Acyl_CoA_acyltransferase"/>
</dbReference>
<dbReference type="Proteomes" id="UP001500393">
    <property type="component" value="Unassembled WGS sequence"/>
</dbReference>
<dbReference type="CDD" id="cd04301">
    <property type="entry name" value="NAT_SF"/>
    <property type="match status" value="1"/>
</dbReference>